<dbReference type="SUPFAM" id="SSF56281">
    <property type="entry name" value="Metallo-hydrolase/oxidoreductase"/>
    <property type="match status" value="1"/>
</dbReference>
<dbReference type="InterPro" id="IPR036866">
    <property type="entry name" value="RibonucZ/Hydroxyglut_hydro"/>
</dbReference>
<dbReference type="PANTHER" id="PTHR42773:SF1">
    <property type="entry name" value="METALLO-BETA-LACTAMASE FAMILY PROTEIN"/>
    <property type="match status" value="1"/>
</dbReference>
<gene>
    <name evidence="2" type="ORF">CEUSTIGMA_g10388.t1</name>
</gene>
<name>A0A250XIQ0_9CHLO</name>
<proteinExistence type="predicted"/>
<dbReference type="Proteomes" id="UP000232323">
    <property type="component" value="Unassembled WGS sequence"/>
</dbReference>
<organism evidence="2 3">
    <name type="scientific">Chlamydomonas eustigma</name>
    <dbReference type="NCBI Taxonomy" id="1157962"/>
    <lineage>
        <taxon>Eukaryota</taxon>
        <taxon>Viridiplantae</taxon>
        <taxon>Chlorophyta</taxon>
        <taxon>core chlorophytes</taxon>
        <taxon>Chlorophyceae</taxon>
        <taxon>CS clade</taxon>
        <taxon>Chlamydomonadales</taxon>
        <taxon>Chlamydomonadaceae</taxon>
        <taxon>Chlamydomonas</taxon>
    </lineage>
</organism>
<dbReference type="PANTHER" id="PTHR42773">
    <property type="entry name" value="METALLO-BETA-LACTAMASE-RELATED"/>
    <property type="match status" value="1"/>
</dbReference>
<evidence type="ECO:0000259" key="1">
    <source>
        <dbReference type="Pfam" id="PF00753"/>
    </source>
</evidence>
<dbReference type="InterPro" id="IPR001279">
    <property type="entry name" value="Metallo-B-lactamas"/>
</dbReference>
<dbReference type="EMBL" id="BEGY01000089">
    <property type="protein sequence ID" value="GAX82961.1"/>
    <property type="molecule type" value="Genomic_DNA"/>
</dbReference>
<evidence type="ECO:0000313" key="3">
    <source>
        <dbReference type="Proteomes" id="UP000232323"/>
    </source>
</evidence>
<dbReference type="Pfam" id="PF00753">
    <property type="entry name" value="Lactamase_B"/>
    <property type="match status" value="1"/>
</dbReference>
<dbReference type="STRING" id="1157962.A0A250XIQ0"/>
<feature type="domain" description="Metallo-beta-lactamase" evidence="1">
    <location>
        <begin position="47"/>
        <end position="129"/>
    </location>
</feature>
<dbReference type="Gene3D" id="3.60.15.10">
    <property type="entry name" value="Ribonuclease Z/Hydroxyacylglutathione hydrolase-like"/>
    <property type="match status" value="1"/>
</dbReference>
<comment type="caution">
    <text evidence="2">The sequence shown here is derived from an EMBL/GenBank/DDBJ whole genome shotgun (WGS) entry which is preliminary data.</text>
</comment>
<sequence>MDSRTRDVEVQLQGEGPWILDSNNRVVDLRYDEEAAAAGLSQQQQQQGHDAITLIFTPGHTQGHVCLFDPSDQALLSGDHLSQVDSAPDGTLGAPLHVYTDFNWYSMPKQLSSIDKLKQYHFRTILPGHGRIAHFNEVSQKDRAIEALLLQF</sequence>
<evidence type="ECO:0000313" key="2">
    <source>
        <dbReference type="EMBL" id="GAX82961.1"/>
    </source>
</evidence>
<reference evidence="2 3" key="1">
    <citation type="submission" date="2017-08" db="EMBL/GenBank/DDBJ databases">
        <title>Acidophilic green algal genome provides insights into adaptation to an acidic environment.</title>
        <authorList>
            <person name="Hirooka S."/>
            <person name="Hirose Y."/>
            <person name="Kanesaki Y."/>
            <person name="Higuchi S."/>
            <person name="Fujiwara T."/>
            <person name="Onuma R."/>
            <person name="Era A."/>
            <person name="Ohbayashi R."/>
            <person name="Uzuka A."/>
            <person name="Nozaki H."/>
            <person name="Yoshikawa H."/>
            <person name="Miyagishima S.Y."/>
        </authorList>
    </citation>
    <scope>NUCLEOTIDE SEQUENCE [LARGE SCALE GENOMIC DNA]</scope>
    <source>
        <strain evidence="2 3">NIES-2499</strain>
    </source>
</reference>
<dbReference type="OrthoDB" id="17458at2759"/>
<keyword evidence="3" id="KW-1185">Reference proteome</keyword>
<dbReference type="AlphaFoldDB" id="A0A250XIQ0"/>
<protein>
    <recommendedName>
        <fullName evidence="1">Metallo-beta-lactamase domain-containing protein</fullName>
    </recommendedName>
</protein>
<accession>A0A250XIQ0</accession>